<dbReference type="EMBL" id="CP120733">
    <property type="protein sequence ID" value="WFD10673.1"/>
    <property type="molecule type" value="Genomic_DNA"/>
</dbReference>
<evidence type="ECO:0000313" key="2">
    <source>
        <dbReference type="EMBL" id="WFD10673.1"/>
    </source>
</evidence>
<dbReference type="InterPro" id="IPR011256">
    <property type="entry name" value="Reg_factor_effector_dom_sf"/>
</dbReference>
<feature type="domain" description="GyrI-like small molecule binding" evidence="1">
    <location>
        <begin position="18"/>
        <end position="202"/>
    </location>
</feature>
<organism evidence="2 3">
    <name type="scientific">Tepidibacter hydrothermalis</name>
    <dbReference type="NCBI Taxonomy" id="3036126"/>
    <lineage>
        <taxon>Bacteria</taxon>
        <taxon>Bacillati</taxon>
        <taxon>Bacillota</taxon>
        <taxon>Clostridia</taxon>
        <taxon>Peptostreptococcales</taxon>
        <taxon>Peptostreptococcaceae</taxon>
        <taxon>Tepidibacter</taxon>
    </lineage>
</organism>
<protein>
    <submittedName>
        <fullName evidence="2">GyrI-like domain-containing protein</fullName>
    </submittedName>
</protein>
<name>A0ABY8ECM6_9FIRM</name>
<gene>
    <name evidence="2" type="ORF">P4S50_00970</name>
</gene>
<dbReference type="SUPFAM" id="SSF55136">
    <property type="entry name" value="Probable bacterial effector-binding domain"/>
    <property type="match status" value="1"/>
</dbReference>
<dbReference type="Pfam" id="PF06445">
    <property type="entry name" value="GyrI-like"/>
    <property type="match status" value="1"/>
</dbReference>
<dbReference type="Gene3D" id="3.20.80.10">
    <property type="entry name" value="Regulatory factor, effector binding domain"/>
    <property type="match status" value="1"/>
</dbReference>
<evidence type="ECO:0000313" key="3">
    <source>
        <dbReference type="Proteomes" id="UP001222800"/>
    </source>
</evidence>
<evidence type="ECO:0000259" key="1">
    <source>
        <dbReference type="Pfam" id="PF06445"/>
    </source>
</evidence>
<sequence>MKYEWRKQAKELYLPKNKPEIVTVPSFKFFMIDGKGNPNSEDFSEAIGVLYSLSYALKMLPKKGIIPDGYFDYTVFPLEGIWDLAEEARTLDTLDKSKLIYTIMIRQPDFVTDDLAQEVIEIVKKKKPHPLLDKVKFNTSDDGLCIQMLHLGSYDDEPQTFSIMENYCEQNNLKRSSKIHREIYISDARKTQPDKLKTVLRFKIEHDK</sequence>
<dbReference type="InterPro" id="IPR008319">
    <property type="entry name" value="GyrI-like_CCH_Lin2189-like"/>
</dbReference>
<keyword evidence="3" id="KW-1185">Reference proteome</keyword>
<proteinExistence type="predicted"/>
<accession>A0ABY8ECM6</accession>
<dbReference type="RefSeq" id="WP_277732640.1">
    <property type="nucleotide sequence ID" value="NZ_CP120733.1"/>
</dbReference>
<dbReference type="InterPro" id="IPR029442">
    <property type="entry name" value="GyrI-like"/>
</dbReference>
<reference evidence="2 3" key="1">
    <citation type="submission" date="2023-03" db="EMBL/GenBank/DDBJ databases">
        <title>Complete genome sequence of Tepidibacter sp. SWIR-1, isolated from a deep-sea hydrothermal vent.</title>
        <authorList>
            <person name="Li X."/>
        </authorList>
    </citation>
    <scope>NUCLEOTIDE SEQUENCE [LARGE SCALE GENOMIC DNA]</scope>
    <source>
        <strain evidence="2 3">SWIR-1</strain>
    </source>
</reference>
<dbReference type="PIRSF" id="PIRSF031644">
    <property type="entry name" value="UCP031644"/>
    <property type="match status" value="1"/>
</dbReference>
<dbReference type="Proteomes" id="UP001222800">
    <property type="component" value="Chromosome"/>
</dbReference>